<accession>A0ABZ2NBC4</accession>
<sequence>MRLSSKEVGKLVGSIEAGYAGSSAVAYVVYRMVPKAWYSLFTAVSISALKIADRVGKPGITLYVYYTRPIYFLP</sequence>
<gene>
    <name evidence="1" type="ORF">WDJ61_18885</name>
</gene>
<evidence type="ECO:0000313" key="2">
    <source>
        <dbReference type="Proteomes" id="UP001387364"/>
    </source>
</evidence>
<evidence type="ECO:0000313" key="1">
    <source>
        <dbReference type="EMBL" id="WXB95043.1"/>
    </source>
</evidence>
<organism evidence="1 2">
    <name type="scientific">Bacillus kandeliae</name>
    <dbReference type="NCBI Taxonomy" id="3129297"/>
    <lineage>
        <taxon>Bacteria</taxon>
        <taxon>Bacillati</taxon>
        <taxon>Bacillota</taxon>
        <taxon>Bacilli</taxon>
        <taxon>Bacillales</taxon>
        <taxon>Bacillaceae</taxon>
        <taxon>Bacillus</taxon>
    </lineage>
</organism>
<reference evidence="1 2" key="1">
    <citation type="submission" date="2024-02" db="EMBL/GenBank/DDBJ databases">
        <title>Seven novel Bacillus-like species.</title>
        <authorList>
            <person name="Liu G."/>
        </authorList>
    </citation>
    <scope>NUCLEOTIDE SEQUENCE [LARGE SCALE GENOMIC DNA]</scope>
    <source>
        <strain evidence="1 2">FJAT-52991</strain>
        <plasmid evidence="1 2">unnamed2</plasmid>
    </source>
</reference>
<dbReference type="EMBL" id="CP147406">
    <property type="protein sequence ID" value="WXB95043.1"/>
    <property type="molecule type" value="Genomic_DNA"/>
</dbReference>
<protein>
    <submittedName>
        <fullName evidence="1">Uncharacterized protein</fullName>
    </submittedName>
</protein>
<proteinExistence type="predicted"/>
<dbReference type="RefSeq" id="WP_338754932.1">
    <property type="nucleotide sequence ID" value="NZ_CP147406.1"/>
</dbReference>
<keyword evidence="2" id="KW-1185">Reference proteome</keyword>
<dbReference type="Proteomes" id="UP001387364">
    <property type="component" value="Plasmid unnamed2"/>
</dbReference>
<geneLocation type="plasmid" evidence="1 2">
    <name>unnamed2</name>
</geneLocation>
<name>A0ABZ2NBC4_9BACI</name>
<keyword evidence="1" id="KW-0614">Plasmid</keyword>